<keyword evidence="1" id="KW-1133">Transmembrane helix</keyword>
<name>A0A1I8BR63_MELHA</name>
<evidence type="ECO:0000313" key="2">
    <source>
        <dbReference type="Proteomes" id="UP000095281"/>
    </source>
</evidence>
<dbReference type="Proteomes" id="UP000095281">
    <property type="component" value="Unplaced"/>
</dbReference>
<feature type="transmembrane region" description="Helical" evidence="1">
    <location>
        <begin position="29"/>
        <end position="53"/>
    </location>
</feature>
<accession>A0A1I8BR63</accession>
<protein>
    <submittedName>
        <fullName evidence="3">LITAF domain-containing protein</fullName>
    </submittedName>
</protein>
<keyword evidence="2" id="KW-1185">Reference proteome</keyword>
<evidence type="ECO:0000313" key="3">
    <source>
        <dbReference type="WBParaSite" id="MhA1_Contig403.frz3.gene7"/>
    </source>
</evidence>
<keyword evidence="1" id="KW-0812">Transmembrane</keyword>
<organism evidence="2 3">
    <name type="scientific">Meloidogyne hapla</name>
    <name type="common">Root-knot nematode worm</name>
    <dbReference type="NCBI Taxonomy" id="6305"/>
    <lineage>
        <taxon>Eukaryota</taxon>
        <taxon>Metazoa</taxon>
        <taxon>Ecdysozoa</taxon>
        <taxon>Nematoda</taxon>
        <taxon>Chromadorea</taxon>
        <taxon>Rhabditida</taxon>
        <taxon>Tylenchina</taxon>
        <taxon>Tylenchomorpha</taxon>
        <taxon>Tylenchoidea</taxon>
        <taxon>Meloidogynidae</taxon>
        <taxon>Meloidogyninae</taxon>
        <taxon>Meloidogyne</taxon>
    </lineage>
</organism>
<feature type="transmembrane region" description="Helical" evidence="1">
    <location>
        <begin position="133"/>
        <end position="160"/>
    </location>
</feature>
<sequence length="196" mass="21207">MNNKKHYYEDNNKFINTMKQKQREDDPVLGVRGVVAMVTSSLIYASFCIYFLFFQLVTVSQSAPSPLVSYSPPARQKLQKCPPCPLVKERSLNDKNKTFFLSKSLCPPQTGKCLPGHVVAVVVNRAAVAVANLAVVVAVGLAAVAADHVAAVAGLVVAAVHCCGCKRHRRNGCTATTIKMVDVLPTPPILMKLKSK</sequence>
<reference evidence="3" key="1">
    <citation type="submission" date="2016-11" db="UniProtKB">
        <authorList>
            <consortium name="WormBaseParasite"/>
        </authorList>
    </citation>
    <scope>IDENTIFICATION</scope>
</reference>
<dbReference type="WBParaSite" id="MhA1_Contig403.frz3.gene7">
    <property type="protein sequence ID" value="MhA1_Contig403.frz3.gene7"/>
    <property type="gene ID" value="MhA1_Contig403.frz3.gene7"/>
</dbReference>
<evidence type="ECO:0000256" key="1">
    <source>
        <dbReference type="SAM" id="Phobius"/>
    </source>
</evidence>
<proteinExistence type="predicted"/>
<keyword evidence="1" id="KW-0472">Membrane</keyword>
<dbReference type="AlphaFoldDB" id="A0A1I8BR63"/>